<evidence type="ECO:0000313" key="3">
    <source>
        <dbReference type="Proteomes" id="UP000183975"/>
    </source>
</evidence>
<dbReference type="AlphaFoldDB" id="A0A1M6KAE5"/>
<name>A0A1M6KAE5_9FIRM</name>
<dbReference type="Proteomes" id="UP000183975">
    <property type="component" value="Unassembled WGS sequence"/>
</dbReference>
<evidence type="ECO:0000313" key="2">
    <source>
        <dbReference type="EMBL" id="SHJ55847.1"/>
    </source>
</evidence>
<accession>A0A1M6KAE5</accession>
<dbReference type="GeneID" id="78175336"/>
<reference evidence="2 3" key="1">
    <citation type="submission" date="2016-11" db="EMBL/GenBank/DDBJ databases">
        <authorList>
            <person name="Jaros S."/>
            <person name="Januszkiewicz K."/>
            <person name="Wedrychowicz H."/>
        </authorList>
    </citation>
    <scope>NUCLEOTIDE SEQUENCE [LARGE SCALE GENOMIC DNA]</scope>
    <source>
        <strain evidence="2 3">DSM 14214</strain>
    </source>
</reference>
<feature type="coiled-coil region" evidence="1">
    <location>
        <begin position="73"/>
        <end position="100"/>
    </location>
</feature>
<keyword evidence="1" id="KW-0175">Coiled coil</keyword>
<protein>
    <submittedName>
        <fullName evidence="2">Uncharacterized protein</fullName>
    </submittedName>
</protein>
<gene>
    <name evidence="2" type="ORF">SAMN02745138_00103</name>
</gene>
<keyword evidence="3" id="KW-1185">Reference proteome</keyword>
<dbReference type="OrthoDB" id="9794005at2"/>
<proteinExistence type="predicted"/>
<organism evidence="2 3">
    <name type="scientific">Anaerotignum lactatifermentans DSM 14214</name>
    <dbReference type="NCBI Taxonomy" id="1121323"/>
    <lineage>
        <taxon>Bacteria</taxon>
        <taxon>Bacillati</taxon>
        <taxon>Bacillota</taxon>
        <taxon>Clostridia</taxon>
        <taxon>Lachnospirales</taxon>
        <taxon>Anaerotignaceae</taxon>
        <taxon>Anaerotignum</taxon>
    </lineage>
</organism>
<dbReference type="InterPro" id="IPR046143">
    <property type="entry name" value="DUF6145"/>
</dbReference>
<dbReference type="Pfam" id="PF19642">
    <property type="entry name" value="DUF6145"/>
    <property type="match status" value="1"/>
</dbReference>
<dbReference type="RefSeq" id="WP_072847992.1">
    <property type="nucleotide sequence ID" value="NZ_FRAH01000003.1"/>
</dbReference>
<evidence type="ECO:0000256" key="1">
    <source>
        <dbReference type="SAM" id="Coils"/>
    </source>
</evidence>
<sequence length="124" mass="14526">MERKVLAAASYAEQKYFLEPEFQALPESIQEEVRVICVVLAQKLGCTFLMGFNEDGELYFETVKQEDDFDFDDIGAELEIKRLQREKKELLKALELWYAVYFTEEGEKIKEELLKKAEKETGNK</sequence>
<dbReference type="EMBL" id="FRAH01000003">
    <property type="protein sequence ID" value="SHJ55847.1"/>
    <property type="molecule type" value="Genomic_DNA"/>
</dbReference>